<feature type="transmembrane region" description="Helical" evidence="1">
    <location>
        <begin position="80"/>
        <end position="103"/>
    </location>
</feature>
<accession>A0A0F7X1M9</accession>
<dbReference type="EMBL" id="LN847047">
    <property type="protein sequence ID" value="CRI42487.1"/>
    <property type="molecule type" value="Genomic_DNA"/>
</dbReference>
<name>A0A0F7X1M9_CHLPN</name>
<keyword evidence="1" id="KW-1133">Transmembrane helix</keyword>
<feature type="transmembrane region" description="Helical" evidence="1">
    <location>
        <begin position="49"/>
        <end position="74"/>
    </location>
</feature>
<gene>
    <name evidence="2" type="ORF">BN1224_DC9_BQ_00110</name>
</gene>
<sequence length="391" mass="43390">MKLGASTNHKVHEPVKPEKAQLAEIEANKTQATEGTLRSKSLALQIARAVLYILFAALMLAAGITFVTFLALGFPLIQAYSIAGIITLVGLAIGLVLLILSLLPKEDEEADALSRNALLPLTIIVIEQQPITPKPEIPYSYLTKLALLHHCSLPYDALPPKEKLTKEIKITEATNCEIHHLKKSPQFKVVTAKAPNLTEIRDHGARVPSLFLLSPETSHWKGDKEVSAPLKQLQDLLGEEQWEAMKTKMNSRKKAGQWAIFNSPTPGVSSTLVLAWTPWGYYDKDVQDILERKDPMSSSLSDKDSKEFLKNLFVDLLENGFTSVHIHAEEAFTPLDHTGKPHFKRDNVYLPGKLLGALNEAAVQANVSADTQFTLFLTQDERNPFHDKKRG</sequence>
<organism evidence="2">
    <name type="scientific">Chlamydia pneumoniae</name>
    <name type="common">Chlamydophila pneumoniae</name>
    <dbReference type="NCBI Taxonomy" id="83558"/>
    <lineage>
        <taxon>Bacteria</taxon>
        <taxon>Pseudomonadati</taxon>
        <taxon>Chlamydiota</taxon>
        <taxon>Chlamydiia</taxon>
        <taxon>Chlamydiales</taxon>
        <taxon>Chlamydiaceae</taxon>
        <taxon>Chlamydia/Chlamydophila group</taxon>
        <taxon>Chlamydia</taxon>
    </lineage>
</organism>
<protein>
    <submittedName>
        <fullName evidence="2">Uncharacterized protein</fullName>
    </submittedName>
</protein>
<reference evidence="2" key="1">
    <citation type="submission" date="2015-05" db="EMBL/GenBank/DDBJ databases">
        <authorList>
            <person name="Rattei Thomas"/>
        </authorList>
    </citation>
    <scope>NUCLEOTIDE SEQUENCE</scope>
    <source>
        <strain evidence="2">DC9</strain>
    </source>
</reference>
<keyword evidence="1" id="KW-0812">Transmembrane</keyword>
<dbReference type="AlphaFoldDB" id="A0A0F7X1M9"/>
<keyword evidence="1" id="KW-0472">Membrane</keyword>
<evidence type="ECO:0000256" key="1">
    <source>
        <dbReference type="SAM" id="Phobius"/>
    </source>
</evidence>
<proteinExistence type="predicted"/>
<evidence type="ECO:0000313" key="2">
    <source>
        <dbReference type="EMBL" id="CRI42487.1"/>
    </source>
</evidence>